<comment type="caution">
    <text evidence="1">The sequence shown here is derived from an EMBL/GenBank/DDBJ whole genome shotgun (WGS) entry which is preliminary data.</text>
</comment>
<name>A0A7Y9LD75_9ACTN</name>
<accession>A0A7Y9LD75</accession>
<dbReference type="EMBL" id="JACCBU010000001">
    <property type="protein sequence ID" value="NYE72613.1"/>
    <property type="molecule type" value="Genomic_DNA"/>
</dbReference>
<dbReference type="Gene3D" id="3.40.630.30">
    <property type="match status" value="1"/>
</dbReference>
<reference evidence="1 2" key="1">
    <citation type="submission" date="2020-07" db="EMBL/GenBank/DDBJ databases">
        <title>Sequencing the genomes of 1000 actinobacteria strains.</title>
        <authorList>
            <person name="Klenk H.-P."/>
        </authorList>
    </citation>
    <scope>NUCLEOTIDE SEQUENCE [LARGE SCALE GENOMIC DNA]</scope>
    <source>
        <strain evidence="1 2">DSM 22083</strain>
    </source>
</reference>
<dbReference type="RefSeq" id="WP_179753536.1">
    <property type="nucleotide sequence ID" value="NZ_JACCBU010000001.1"/>
</dbReference>
<evidence type="ECO:0000313" key="2">
    <source>
        <dbReference type="Proteomes" id="UP000569914"/>
    </source>
</evidence>
<evidence type="ECO:0008006" key="3">
    <source>
        <dbReference type="Google" id="ProtNLM"/>
    </source>
</evidence>
<evidence type="ECO:0000313" key="1">
    <source>
        <dbReference type="EMBL" id="NYE72613.1"/>
    </source>
</evidence>
<dbReference type="AlphaFoldDB" id="A0A7Y9LD75"/>
<gene>
    <name evidence="1" type="ORF">BKA15_003942</name>
</gene>
<protein>
    <recommendedName>
        <fullName evidence="3">N-acetyltransferase domain-containing protein</fullName>
    </recommendedName>
</protein>
<dbReference type="Proteomes" id="UP000569914">
    <property type="component" value="Unassembled WGS sequence"/>
</dbReference>
<proteinExistence type="predicted"/>
<sequence>MEVSQFTTQELSTKTWRDYERFFRVNGRGSCGCMRYPYGRPPATAEPAVGKELPSRDLRRDQNLDEMRALIKQGRARGILVYGAGQVIGWCQYGRVEDLPITRTSSTPDWMVAAHPTSDWRITCFLTLLPFRRQGVATLALAVAVQSIRRQGGGWIEARPVVHCHYDPELGKARREFGPRSREVAGHLEVWPVQNVPRVGWVRAAEAGVRTAPHRGLMSMFERLGFTVAGRDGETGVLMRLHV</sequence>
<organism evidence="1 2">
    <name type="scientific">Microlunatus parietis</name>
    <dbReference type="NCBI Taxonomy" id="682979"/>
    <lineage>
        <taxon>Bacteria</taxon>
        <taxon>Bacillati</taxon>
        <taxon>Actinomycetota</taxon>
        <taxon>Actinomycetes</taxon>
        <taxon>Propionibacteriales</taxon>
        <taxon>Propionibacteriaceae</taxon>
        <taxon>Microlunatus</taxon>
    </lineage>
</organism>
<dbReference type="SUPFAM" id="SSF55729">
    <property type="entry name" value="Acyl-CoA N-acyltransferases (Nat)"/>
    <property type="match status" value="1"/>
</dbReference>
<dbReference type="InterPro" id="IPR016181">
    <property type="entry name" value="Acyl_CoA_acyltransferase"/>
</dbReference>
<keyword evidence="2" id="KW-1185">Reference proteome</keyword>